<dbReference type="Gene3D" id="3.80.20.20">
    <property type="entry name" value="Receptor L-domain"/>
    <property type="match status" value="1"/>
</dbReference>
<evidence type="ECO:0000313" key="3">
    <source>
        <dbReference type="Proteomes" id="UP000054047"/>
    </source>
</evidence>
<dbReference type="OrthoDB" id="5876269at2759"/>
<gene>
    <name evidence="2" type="ORF">ANCDUO_14081</name>
</gene>
<protein>
    <submittedName>
        <fullName evidence="2">Receptor L domain protein</fullName>
    </submittedName>
</protein>
<dbReference type="InterPro" id="IPR000494">
    <property type="entry name" value="Rcpt_L-dom"/>
</dbReference>
<feature type="domain" description="Receptor L-domain" evidence="1">
    <location>
        <begin position="68"/>
        <end position="175"/>
    </location>
</feature>
<evidence type="ECO:0000259" key="1">
    <source>
        <dbReference type="Pfam" id="PF01030"/>
    </source>
</evidence>
<keyword evidence="2" id="KW-0675">Receptor</keyword>
<dbReference type="PANTHER" id="PTHR21662">
    <property type="entry name" value="RECEPTOR PROTEIN-TYROSINE KINASE"/>
    <property type="match status" value="1"/>
</dbReference>
<dbReference type="Proteomes" id="UP000054047">
    <property type="component" value="Unassembled WGS sequence"/>
</dbReference>
<name>A0A0C2GF46_9BILA</name>
<dbReference type="AlphaFoldDB" id="A0A0C2GF46"/>
<proteinExistence type="predicted"/>
<dbReference type="EMBL" id="KN736803">
    <property type="protein sequence ID" value="KIH55756.1"/>
    <property type="molecule type" value="Genomic_DNA"/>
</dbReference>
<dbReference type="SUPFAM" id="SSF52058">
    <property type="entry name" value="L domain-like"/>
    <property type="match status" value="1"/>
</dbReference>
<dbReference type="PANTHER" id="PTHR21662:SF59">
    <property type="entry name" value="RECEPTOR PROTEIN-TYROSINE KINASE"/>
    <property type="match status" value="1"/>
</dbReference>
<dbReference type="Pfam" id="PF01030">
    <property type="entry name" value="Recep_L_domain"/>
    <property type="match status" value="1"/>
</dbReference>
<evidence type="ECO:0000313" key="2">
    <source>
        <dbReference type="EMBL" id="KIH55756.1"/>
    </source>
</evidence>
<accession>A0A0C2GF46</accession>
<dbReference type="InterPro" id="IPR036941">
    <property type="entry name" value="Rcpt_L-dom_sf"/>
</dbReference>
<keyword evidence="3" id="KW-1185">Reference proteome</keyword>
<reference evidence="2 3" key="1">
    <citation type="submission" date="2013-12" db="EMBL/GenBank/DDBJ databases">
        <title>Draft genome of the parsitic nematode Ancylostoma duodenale.</title>
        <authorList>
            <person name="Mitreva M."/>
        </authorList>
    </citation>
    <scope>NUCLEOTIDE SEQUENCE [LARGE SCALE GENOMIC DNA]</scope>
    <source>
        <strain evidence="2 3">Zhejiang</strain>
    </source>
</reference>
<dbReference type="InterPro" id="IPR053079">
    <property type="entry name" value="SPS2_domain"/>
</dbReference>
<organism evidence="2 3">
    <name type="scientific">Ancylostoma duodenale</name>
    <dbReference type="NCBI Taxonomy" id="51022"/>
    <lineage>
        <taxon>Eukaryota</taxon>
        <taxon>Metazoa</taxon>
        <taxon>Ecdysozoa</taxon>
        <taxon>Nematoda</taxon>
        <taxon>Chromadorea</taxon>
        <taxon>Rhabditida</taxon>
        <taxon>Rhabditina</taxon>
        <taxon>Rhabditomorpha</taxon>
        <taxon>Strongyloidea</taxon>
        <taxon>Ancylostomatidae</taxon>
        <taxon>Ancylostomatinae</taxon>
        <taxon>Ancylostoma</taxon>
    </lineage>
</organism>
<sequence length="270" mass="30121">METMAGGALLSVAVTQIRIENNPLLDPNCTHVLANYADNRRIRGNRFNCGCELDVPITNITINDVADNCSAIFGALYIFGPNVPSVEILMQKFGNANVVYGEIAVVSTNYEDLKFLKNVEKVEFYYLPQGPNALERFIRIENNVELQRLSWPKLMETTSASLRVAANPKLCVTISELSALLRTWIVRKVEVKVCDEVRPSESIKHVCRIGDTASLDTIPAYCQILVVYESALVVESNVRLKSIFMKDLSRISRCISKSLGLRYDKGKIAA</sequence>